<keyword evidence="8" id="KW-0862">Zinc</keyword>
<dbReference type="EC" id="3.5.4.4" evidence="4"/>
<proteinExistence type="inferred from homology"/>
<evidence type="ECO:0000259" key="9">
    <source>
        <dbReference type="Pfam" id="PF00962"/>
    </source>
</evidence>
<dbReference type="InterPro" id="IPR032466">
    <property type="entry name" value="Metal_Hydrolase"/>
</dbReference>
<comment type="cofactor">
    <cofactor evidence="1">
        <name>Zn(2+)</name>
        <dbReference type="ChEBI" id="CHEBI:29105"/>
    </cofactor>
</comment>
<dbReference type="InterPro" id="IPR006330">
    <property type="entry name" value="Ado/ade_deaminase"/>
</dbReference>
<evidence type="ECO:0000256" key="7">
    <source>
        <dbReference type="ARBA" id="ARBA00022801"/>
    </source>
</evidence>
<dbReference type="GO" id="GO:0009897">
    <property type="term" value="C:external side of plasma membrane"/>
    <property type="evidence" value="ECO:0007669"/>
    <property type="project" value="TreeGrafter"/>
</dbReference>
<evidence type="ECO:0000256" key="6">
    <source>
        <dbReference type="ARBA" id="ARBA00022723"/>
    </source>
</evidence>
<evidence type="ECO:0000256" key="1">
    <source>
        <dbReference type="ARBA" id="ARBA00001947"/>
    </source>
</evidence>
<feature type="domain" description="Adenosine deaminase" evidence="9">
    <location>
        <begin position="26"/>
        <end position="365"/>
    </location>
</feature>
<accession>A0A1B6KWS0</accession>
<dbReference type="GO" id="GO:0009168">
    <property type="term" value="P:purine ribonucleoside monophosphate biosynthetic process"/>
    <property type="evidence" value="ECO:0007669"/>
    <property type="project" value="InterPro"/>
</dbReference>
<sequence>SSANQCLLDCGAALSARRLLNMDGKKVELHVHLDSAWRHSTLWEIAKKRNIKLPGIDNVEDLRRACVTDKPQGLSHFLKPFKLLAPIYNGNLDAYERLAYEYCEDVAKHGVVYAEVRLVPHRCFSPDQYRQLGYDGLSEMVKRVSYGLARAEQDLNIQTRIILIAIHGNPPRHMQDTLRLCQHHWDSGVVGVDLCTMQPEHSTVDEAPVVEEVQFLMEEARKSSIYRTIHAGEVSGPAAIERAAYQLHSDRVGHGYHVVQDEKLYARCRRDQVHFECCPYSSYLTGAVPTNCAKHPILRFAEDGANFSLSSDDPTLTGHFVDGDYKLAHSFGLNEQHFAQSNVNAAKASFLQESEKNQLVKQIRKSYGLEDE</sequence>
<dbReference type="GO" id="GO:0006154">
    <property type="term" value="P:adenosine catabolic process"/>
    <property type="evidence" value="ECO:0007669"/>
    <property type="project" value="TreeGrafter"/>
</dbReference>
<comment type="subcellular location">
    <subcellularLocation>
        <location evidence="2">Cell membrane</location>
        <topology evidence="2">Peripheral membrane protein</topology>
        <orientation evidence="2">Extracellular side</orientation>
    </subcellularLocation>
</comment>
<dbReference type="GO" id="GO:0043103">
    <property type="term" value="P:hypoxanthine salvage"/>
    <property type="evidence" value="ECO:0007669"/>
    <property type="project" value="TreeGrafter"/>
</dbReference>
<dbReference type="AlphaFoldDB" id="A0A1B6KWS0"/>
<comment type="similarity">
    <text evidence="3">Belongs to the metallo-dependent hydrolases superfamily. Adenosine and AMP deaminases family.</text>
</comment>
<dbReference type="PROSITE" id="PS00485">
    <property type="entry name" value="A_DEAMINASE"/>
    <property type="match status" value="1"/>
</dbReference>
<dbReference type="Pfam" id="PF00962">
    <property type="entry name" value="A_deaminase"/>
    <property type="match status" value="1"/>
</dbReference>
<dbReference type="GO" id="GO:0046103">
    <property type="term" value="P:inosine biosynthetic process"/>
    <property type="evidence" value="ECO:0007669"/>
    <property type="project" value="TreeGrafter"/>
</dbReference>
<dbReference type="SUPFAM" id="SSF51556">
    <property type="entry name" value="Metallo-dependent hydrolases"/>
    <property type="match status" value="1"/>
</dbReference>
<dbReference type="Gene3D" id="3.20.20.140">
    <property type="entry name" value="Metal-dependent hydrolases"/>
    <property type="match status" value="1"/>
</dbReference>
<reference evidence="10" key="1">
    <citation type="submission" date="2015-11" db="EMBL/GenBank/DDBJ databases">
        <title>De novo transcriptome assembly of four potential Pierce s Disease insect vectors from Arizona vineyards.</title>
        <authorList>
            <person name="Tassone E.E."/>
        </authorList>
    </citation>
    <scope>NUCLEOTIDE SEQUENCE</scope>
</reference>
<protein>
    <recommendedName>
        <fullName evidence="5">Adenosine deaminase</fullName>
        <ecNumber evidence="4">3.5.4.4</ecNumber>
    </recommendedName>
</protein>
<dbReference type="InterPro" id="IPR006650">
    <property type="entry name" value="A/AMP_deam_AS"/>
</dbReference>
<feature type="non-terminal residue" evidence="10">
    <location>
        <position position="1"/>
    </location>
</feature>
<keyword evidence="6" id="KW-0479">Metal-binding</keyword>
<evidence type="ECO:0000313" key="10">
    <source>
        <dbReference type="EMBL" id="JAT15896.1"/>
    </source>
</evidence>
<dbReference type="EMBL" id="GEBQ01024081">
    <property type="protein sequence ID" value="JAT15896.1"/>
    <property type="molecule type" value="Transcribed_RNA"/>
</dbReference>
<organism evidence="10">
    <name type="scientific">Graphocephala atropunctata</name>
    <dbReference type="NCBI Taxonomy" id="36148"/>
    <lineage>
        <taxon>Eukaryota</taxon>
        <taxon>Metazoa</taxon>
        <taxon>Ecdysozoa</taxon>
        <taxon>Arthropoda</taxon>
        <taxon>Hexapoda</taxon>
        <taxon>Insecta</taxon>
        <taxon>Pterygota</taxon>
        <taxon>Neoptera</taxon>
        <taxon>Paraneoptera</taxon>
        <taxon>Hemiptera</taxon>
        <taxon>Auchenorrhyncha</taxon>
        <taxon>Membracoidea</taxon>
        <taxon>Cicadellidae</taxon>
        <taxon>Cicadellinae</taxon>
        <taxon>Cicadellini</taxon>
        <taxon>Graphocephala</taxon>
    </lineage>
</organism>
<evidence type="ECO:0000256" key="2">
    <source>
        <dbReference type="ARBA" id="ARBA00004296"/>
    </source>
</evidence>
<keyword evidence="7" id="KW-0378">Hydrolase</keyword>
<dbReference type="PANTHER" id="PTHR11409:SF43">
    <property type="entry name" value="ADENOSINE DEAMINASE"/>
    <property type="match status" value="1"/>
</dbReference>
<dbReference type="GO" id="GO:0046872">
    <property type="term" value="F:metal ion binding"/>
    <property type="evidence" value="ECO:0007669"/>
    <property type="project" value="UniProtKB-KW"/>
</dbReference>
<dbReference type="GO" id="GO:0005829">
    <property type="term" value="C:cytosol"/>
    <property type="evidence" value="ECO:0007669"/>
    <property type="project" value="TreeGrafter"/>
</dbReference>
<name>A0A1B6KWS0_9HEMI</name>
<evidence type="ECO:0000256" key="5">
    <source>
        <dbReference type="ARBA" id="ARBA00018099"/>
    </source>
</evidence>
<evidence type="ECO:0000256" key="8">
    <source>
        <dbReference type="ARBA" id="ARBA00022833"/>
    </source>
</evidence>
<gene>
    <name evidence="10" type="ORF">g.21524</name>
</gene>
<dbReference type="GO" id="GO:0004000">
    <property type="term" value="F:adenosine deaminase activity"/>
    <property type="evidence" value="ECO:0007669"/>
    <property type="project" value="TreeGrafter"/>
</dbReference>
<dbReference type="NCBIfam" id="TIGR01430">
    <property type="entry name" value="aden_deam"/>
    <property type="match status" value="1"/>
</dbReference>
<dbReference type="GO" id="GO:0060169">
    <property type="term" value="P:negative regulation of adenosine receptor signaling pathway"/>
    <property type="evidence" value="ECO:0007669"/>
    <property type="project" value="TreeGrafter"/>
</dbReference>
<evidence type="ECO:0000256" key="4">
    <source>
        <dbReference type="ARBA" id="ARBA00012784"/>
    </source>
</evidence>
<evidence type="ECO:0000256" key="3">
    <source>
        <dbReference type="ARBA" id="ARBA00006676"/>
    </source>
</evidence>
<dbReference type="PANTHER" id="PTHR11409">
    <property type="entry name" value="ADENOSINE DEAMINASE"/>
    <property type="match status" value="1"/>
</dbReference>
<dbReference type="InterPro" id="IPR001365">
    <property type="entry name" value="A_deaminase_dom"/>
</dbReference>